<keyword evidence="2 4" id="KW-0689">Ribosomal protein</keyword>
<comment type="similarity">
    <text evidence="1 4">Belongs to the universal ribosomal protein uL14 family.</text>
</comment>
<proteinExistence type="inferred from homology"/>
<name>Q9G895_MALJA</name>
<dbReference type="Gene3D" id="2.40.150.20">
    <property type="entry name" value="Ribosomal protein L14"/>
    <property type="match status" value="1"/>
</dbReference>
<dbReference type="SMART" id="SM01374">
    <property type="entry name" value="Ribosomal_L14"/>
    <property type="match status" value="1"/>
</dbReference>
<gene>
    <name evidence="5" type="primary">rpl14</name>
</gene>
<dbReference type="NCBIfam" id="TIGR01067">
    <property type="entry name" value="rplN_bact"/>
    <property type="match status" value="1"/>
</dbReference>
<protein>
    <submittedName>
        <fullName evidence="5">Ribosomal protein L14</fullName>
    </submittedName>
</protein>
<keyword evidence="5" id="KW-0496">Mitochondrion</keyword>
<dbReference type="PANTHER" id="PTHR11761">
    <property type="entry name" value="50S/60S RIBOSOMAL PROTEIN L14/L23"/>
    <property type="match status" value="1"/>
</dbReference>
<dbReference type="InterPro" id="IPR019972">
    <property type="entry name" value="Ribosomal_uL14_CS"/>
</dbReference>
<dbReference type="SUPFAM" id="SSF50193">
    <property type="entry name" value="Ribosomal protein L14"/>
    <property type="match status" value="1"/>
</dbReference>
<reference evidence="5" key="1">
    <citation type="submission" date="2000-08" db="EMBL/GenBank/DDBJ databases">
        <title>Comparative analysis of mitochondrial genomes of the ancient jakobid protists.</title>
        <authorList>
            <person name="Burger G."/>
            <person name="O'Kelly C.J."/>
            <person name="Gray W.M."/>
        </authorList>
    </citation>
    <scope>NUCLEOTIDE SEQUENCE</scope>
    <source>
        <strain evidence="5">ATCC 50310</strain>
    </source>
</reference>
<sequence length="122" mass="13397">MIQTKTKLKVADNSGAKIAECIKVFPKSGYNNASVGDIIVVSIKKAISKKKVKKGQVTFAVIVRTKKNINRNDGSNVKFSDNAVVLLNSSLVPIGTRIMGPIVHELRQRRFMKIVTLATFIV</sequence>
<dbReference type="InterPro" id="IPR000218">
    <property type="entry name" value="Ribosomal_uL14"/>
</dbReference>
<dbReference type="InterPro" id="IPR005745">
    <property type="entry name" value="Ribosomal_uL14_bac-type"/>
</dbReference>
<dbReference type="GO" id="GO:0005762">
    <property type="term" value="C:mitochondrial large ribosomal subunit"/>
    <property type="evidence" value="ECO:0007669"/>
    <property type="project" value="TreeGrafter"/>
</dbReference>
<dbReference type="PANTHER" id="PTHR11761:SF3">
    <property type="entry name" value="LARGE RIBOSOMAL SUBUNIT PROTEIN UL14M"/>
    <property type="match status" value="1"/>
</dbReference>
<dbReference type="RefSeq" id="NP_066311.1">
    <property type="nucleotide sequence ID" value="NC_002553.1"/>
</dbReference>
<dbReference type="PROSITE" id="PS00049">
    <property type="entry name" value="RIBOSOMAL_L14"/>
    <property type="match status" value="1"/>
</dbReference>
<dbReference type="CDD" id="cd00337">
    <property type="entry name" value="Ribosomal_uL14"/>
    <property type="match status" value="1"/>
</dbReference>
<keyword evidence="3 4" id="KW-0687">Ribonucleoprotein</keyword>
<dbReference type="Pfam" id="PF00238">
    <property type="entry name" value="Ribosomal_L14"/>
    <property type="match status" value="1"/>
</dbReference>
<dbReference type="GO" id="GO:0003735">
    <property type="term" value="F:structural constituent of ribosome"/>
    <property type="evidence" value="ECO:0007669"/>
    <property type="project" value="InterPro"/>
</dbReference>
<dbReference type="GeneID" id="801238"/>
<organism evidence="5">
    <name type="scientific">Malawimonas jakobiformis</name>
    <name type="common">Flagellated protozoan</name>
    <dbReference type="NCBI Taxonomy" id="136089"/>
    <lineage>
        <taxon>Eukaryota</taxon>
        <taxon>Malawimonadida</taxon>
        <taxon>Malawimonadidae</taxon>
        <taxon>Malawimonas</taxon>
    </lineage>
</organism>
<dbReference type="GO" id="GO:0070180">
    <property type="term" value="F:large ribosomal subunit rRNA binding"/>
    <property type="evidence" value="ECO:0007669"/>
    <property type="project" value="TreeGrafter"/>
</dbReference>
<evidence type="ECO:0000313" key="5">
    <source>
        <dbReference type="EMBL" id="AAG13678.1"/>
    </source>
</evidence>
<geneLocation type="mitochondrion" evidence="5"/>
<dbReference type="AlphaFoldDB" id="Q9G895"/>
<dbReference type="EMBL" id="AF295546">
    <property type="protein sequence ID" value="AAG13678.1"/>
    <property type="molecule type" value="Genomic_DNA"/>
</dbReference>
<evidence type="ECO:0000256" key="4">
    <source>
        <dbReference type="RuleBase" id="RU003949"/>
    </source>
</evidence>
<dbReference type="GO" id="GO:0006412">
    <property type="term" value="P:translation"/>
    <property type="evidence" value="ECO:0007669"/>
    <property type="project" value="InterPro"/>
</dbReference>
<evidence type="ECO:0000256" key="3">
    <source>
        <dbReference type="ARBA" id="ARBA00023274"/>
    </source>
</evidence>
<evidence type="ECO:0000256" key="1">
    <source>
        <dbReference type="ARBA" id="ARBA00010745"/>
    </source>
</evidence>
<dbReference type="HAMAP" id="MF_01367">
    <property type="entry name" value="Ribosomal_uL14"/>
    <property type="match status" value="1"/>
</dbReference>
<evidence type="ECO:0000256" key="2">
    <source>
        <dbReference type="ARBA" id="ARBA00022980"/>
    </source>
</evidence>
<dbReference type="InterPro" id="IPR036853">
    <property type="entry name" value="Ribosomal_uL14_sf"/>
</dbReference>
<accession>Q9G895</accession>